<dbReference type="SUPFAM" id="SSF56672">
    <property type="entry name" value="DNA/RNA polymerases"/>
    <property type="match status" value="1"/>
</dbReference>
<reference evidence="2 3" key="1">
    <citation type="submission" date="2009-12" db="EMBL/GenBank/DDBJ databases">
        <title>The Genome Sequence of Anolis carolinensis (Green Anole Lizard).</title>
        <authorList>
            <consortium name="The Genome Sequencing Platform"/>
            <person name="Di Palma F."/>
            <person name="Alfoldi J."/>
            <person name="Heiman D."/>
            <person name="Young S."/>
            <person name="Grabherr M."/>
            <person name="Johnson J."/>
            <person name="Lander E.S."/>
            <person name="Lindblad-Toh K."/>
        </authorList>
    </citation>
    <scope>NUCLEOTIDE SEQUENCE [LARGE SCALE GENOMIC DNA]</scope>
    <source>
        <strain evidence="2 3">JBL SC #1</strain>
    </source>
</reference>
<reference evidence="2" key="2">
    <citation type="submission" date="2025-08" db="UniProtKB">
        <authorList>
            <consortium name="Ensembl"/>
        </authorList>
    </citation>
    <scope>IDENTIFICATION</scope>
</reference>
<dbReference type="Ensembl" id="ENSACAT00000048972.1">
    <property type="protein sequence ID" value="ENSACAP00000032716.1"/>
    <property type="gene ID" value="ENSACAG00000037955.1"/>
</dbReference>
<protein>
    <recommendedName>
        <fullName evidence="1">Reverse transcriptase domain-containing protein</fullName>
    </recommendedName>
</protein>
<accession>A0A803TBX6</accession>
<evidence type="ECO:0000313" key="3">
    <source>
        <dbReference type="Proteomes" id="UP000001646"/>
    </source>
</evidence>
<dbReference type="InterPro" id="IPR043502">
    <property type="entry name" value="DNA/RNA_pol_sf"/>
</dbReference>
<name>A0A803TBX6_ANOCA</name>
<feature type="domain" description="Reverse transcriptase" evidence="1">
    <location>
        <begin position="3"/>
        <end position="277"/>
    </location>
</feature>
<evidence type="ECO:0000259" key="1">
    <source>
        <dbReference type="PROSITE" id="PS50878"/>
    </source>
</evidence>
<reference evidence="2" key="3">
    <citation type="submission" date="2025-09" db="UniProtKB">
        <authorList>
            <consortium name="Ensembl"/>
        </authorList>
    </citation>
    <scope>IDENTIFICATION</scope>
</reference>
<dbReference type="Pfam" id="PF00078">
    <property type="entry name" value="RVT_1"/>
    <property type="match status" value="1"/>
</dbReference>
<dbReference type="PANTHER" id="PTHR31635">
    <property type="entry name" value="REVERSE TRANSCRIPTASE DOMAIN-CONTAINING PROTEIN-RELATED"/>
    <property type="match status" value="1"/>
</dbReference>
<dbReference type="CDD" id="cd01650">
    <property type="entry name" value="RT_nLTR_like"/>
    <property type="match status" value="1"/>
</dbReference>
<keyword evidence="3" id="KW-1185">Reference proteome</keyword>
<dbReference type="AlphaFoldDB" id="A0A803TBX6"/>
<organism evidence="2 3">
    <name type="scientific">Anolis carolinensis</name>
    <name type="common">Green anole</name>
    <name type="synonym">American chameleon</name>
    <dbReference type="NCBI Taxonomy" id="28377"/>
    <lineage>
        <taxon>Eukaryota</taxon>
        <taxon>Metazoa</taxon>
        <taxon>Chordata</taxon>
        <taxon>Craniata</taxon>
        <taxon>Vertebrata</taxon>
        <taxon>Euteleostomi</taxon>
        <taxon>Lepidosauria</taxon>
        <taxon>Squamata</taxon>
        <taxon>Bifurcata</taxon>
        <taxon>Unidentata</taxon>
        <taxon>Episquamata</taxon>
        <taxon>Toxicofera</taxon>
        <taxon>Iguania</taxon>
        <taxon>Dactyloidae</taxon>
        <taxon>Anolis</taxon>
    </lineage>
</organism>
<dbReference type="Proteomes" id="UP000001646">
    <property type="component" value="Chromosome 1"/>
</dbReference>
<dbReference type="PANTHER" id="PTHR31635:SF196">
    <property type="entry name" value="REVERSE TRANSCRIPTASE DOMAIN-CONTAINING PROTEIN-RELATED"/>
    <property type="match status" value="1"/>
</dbReference>
<dbReference type="GeneTree" id="ENSGT01150000286916"/>
<evidence type="ECO:0000313" key="2">
    <source>
        <dbReference type="Ensembl" id="ENSACAP00000032716.1"/>
    </source>
</evidence>
<sequence length="760" mass="91246">MNEVMTVRKIPQSWQQATITMIHKENSIETNMKNYRPISLLNVDYKLFTNILASRLKSFLKTWIKEEQSGFLPHRRISDNVRTIINLIEYYEVTKQKEVLFLSLDIEKAFDSVDWTFLKAVLRRLEIGTELQNAIETIYDTQEAKILINGTVSENIRIQKGTRQGCPLSPLLFIMVLEILLNTIREDKSLKGAEILGHEYKCRAFADDMMCIIEDPINTTKNWIKRLEEYGNMSGLRLNLEKTQAMTKNICEDRQRRLMERTGLKITTKIKYLGIYISTNNHQLLKYNYEQKWKEIRRDLNNWNNLGLSLLGRIATIKTYILPKMLYLFQNIPIIGTLKPFSDWRKDISRFIWQGRKPRIKLKNLSDDRTRGGMNLPDLRLYYESTAISWIRDWLLQKNKKMLNVEGFNLKSGWHVHLWGSPDKNEKKTFRNHIIRDSLNRIWEKYKKRMFPKTPMWLSPLDLIQKSYQRKSNWPTYRDLLTTQGNNYVLKSQEEIVVSFKQVTWLHFRQIKEQFNIDNRTGFMRKGSDWEKILESENKTITKIYKKLLEWDTETEHVKTCMTQWARDIGRPIMYEDWEKIWNKNIKFTYAADLKENQYKMQYRWYITPKKLGHYRKNTRTKCWKCQGKEGNFFHMWWTCTKSKVYWNEIHKECGKIMKKNLQMRPELYLLGLTNTKLDMNEEKVLNYLIIGARIVFAKVWRSNQIPSITQWLSKIWDIKNMDKLTFLMRKHQGTPMKETDWSNFEEYTRSRMTHEGKVI</sequence>
<dbReference type="InterPro" id="IPR000477">
    <property type="entry name" value="RT_dom"/>
</dbReference>
<dbReference type="PROSITE" id="PS50878">
    <property type="entry name" value="RT_POL"/>
    <property type="match status" value="1"/>
</dbReference>
<proteinExistence type="predicted"/>
<dbReference type="InParanoid" id="A0A803TBX6"/>